<dbReference type="HOGENOM" id="CLU_1111252_0_0_1"/>
<dbReference type="OrthoDB" id="3270670at2759"/>
<feature type="region of interest" description="Disordered" evidence="1">
    <location>
        <begin position="108"/>
        <end position="127"/>
    </location>
</feature>
<dbReference type="Proteomes" id="UP000016930">
    <property type="component" value="Unassembled WGS sequence"/>
</dbReference>
<accession>M2QE17</accession>
<gene>
    <name evidence="2" type="ORF">CERSUDRAFT_116100</name>
</gene>
<keyword evidence="3" id="KW-1185">Reference proteome</keyword>
<reference evidence="2 3" key="1">
    <citation type="journal article" date="2012" name="Proc. Natl. Acad. Sci. U.S.A.">
        <title>Comparative genomics of Ceriporiopsis subvermispora and Phanerochaete chrysosporium provide insight into selective ligninolysis.</title>
        <authorList>
            <person name="Fernandez-Fueyo E."/>
            <person name="Ruiz-Duenas F.J."/>
            <person name="Ferreira P."/>
            <person name="Floudas D."/>
            <person name="Hibbett D.S."/>
            <person name="Canessa P."/>
            <person name="Larrondo L.F."/>
            <person name="James T.Y."/>
            <person name="Seelenfreund D."/>
            <person name="Lobos S."/>
            <person name="Polanco R."/>
            <person name="Tello M."/>
            <person name="Honda Y."/>
            <person name="Watanabe T."/>
            <person name="Watanabe T."/>
            <person name="Ryu J.S."/>
            <person name="Kubicek C.P."/>
            <person name="Schmoll M."/>
            <person name="Gaskell J."/>
            <person name="Hammel K.E."/>
            <person name="St John F.J."/>
            <person name="Vanden Wymelenberg A."/>
            <person name="Sabat G."/>
            <person name="Splinter BonDurant S."/>
            <person name="Syed K."/>
            <person name="Yadav J.S."/>
            <person name="Doddapaneni H."/>
            <person name="Subramanian V."/>
            <person name="Lavin J.L."/>
            <person name="Oguiza J.A."/>
            <person name="Perez G."/>
            <person name="Pisabarro A.G."/>
            <person name="Ramirez L."/>
            <person name="Santoyo F."/>
            <person name="Master E."/>
            <person name="Coutinho P.M."/>
            <person name="Henrissat B."/>
            <person name="Lombard V."/>
            <person name="Magnuson J.K."/>
            <person name="Kuees U."/>
            <person name="Hori C."/>
            <person name="Igarashi K."/>
            <person name="Samejima M."/>
            <person name="Held B.W."/>
            <person name="Barry K.W."/>
            <person name="LaButti K.M."/>
            <person name="Lapidus A."/>
            <person name="Lindquist E.A."/>
            <person name="Lucas S.M."/>
            <person name="Riley R."/>
            <person name="Salamov A.A."/>
            <person name="Hoffmeister D."/>
            <person name="Schwenk D."/>
            <person name="Hadar Y."/>
            <person name="Yarden O."/>
            <person name="de Vries R.P."/>
            <person name="Wiebenga A."/>
            <person name="Stenlid J."/>
            <person name="Eastwood D."/>
            <person name="Grigoriev I.V."/>
            <person name="Berka R.M."/>
            <person name="Blanchette R.A."/>
            <person name="Kersten P."/>
            <person name="Martinez A.T."/>
            <person name="Vicuna R."/>
            <person name="Cullen D."/>
        </authorList>
    </citation>
    <scope>NUCLEOTIDE SEQUENCE [LARGE SCALE GENOMIC DNA]</scope>
    <source>
        <strain evidence="2 3">B</strain>
    </source>
</reference>
<dbReference type="AlphaFoldDB" id="M2QE17"/>
<evidence type="ECO:0000313" key="2">
    <source>
        <dbReference type="EMBL" id="EMD35298.1"/>
    </source>
</evidence>
<dbReference type="STRING" id="914234.M2QE17"/>
<organism evidence="2 3">
    <name type="scientific">Ceriporiopsis subvermispora (strain B)</name>
    <name type="common">White-rot fungus</name>
    <name type="synonym">Gelatoporia subvermispora</name>
    <dbReference type="NCBI Taxonomy" id="914234"/>
    <lineage>
        <taxon>Eukaryota</taxon>
        <taxon>Fungi</taxon>
        <taxon>Dikarya</taxon>
        <taxon>Basidiomycota</taxon>
        <taxon>Agaricomycotina</taxon>
        <taxon>Agaricomycetes</taxon>
        <taxon>Polyporales</taxon>
        <taxon>Gelatoporiaceae</taxon>
        <taxon>Gelatoporia</taxon>
    </lineage>
</organism>
<dbReference type="EMBL" id="KB445800">
    <property type="protein sequence ID" value="EMD35298.1"/>
    <property type="molecule type" value="Genomic_DNA"/>
</dbReference>
<name>M2QE17_CERS8</name>
<protein>
    <submittedName>
        <fullName evidence="2">Uncharacterized protein</fullName>
    </submittedName>
</protein>
<evidence type="ECO:0000313" key="3">
    <source>
        <dbReference type="Proteomes" id="UP000016930"/>
    </source>
</evidence>
<evidence type="ECO:0000256" key="1">
    <source>
        <dbReference type="SAM" id="MobiDB-lite"/>
    </source>
</evidence>
<sequence length="250" mass="27894">MRAMMTAFRLDPFAMHNGIRGAASAPVHLDEPLVPQTPQWEPRSLSESPLYGLEEQEDEKWAQPDEYVPYTHSTAMSAQQQQQTSVEFEPLMTPAQSLNWSMRYQTSETHASGYPPLPQAQVPAPRTAQTSLAFASRMEQRLPTGYSALTHDRSDEVYRNTRPARMHVPSQHGYNTYANSSNLVNASSNTDGWYRKSIPASYGAEDYYALQQDADSATTTPTPPPFAAPVARRHVWATTYAPDVRALCVA</sequence>
<proteinExistence type="predicted"/>